<evidence type="ECO:0000313" key="22">
    <source>
        <dbReference type="EMBL" id="STS84680.1"/>
    </source>
</evidence>
<dbReference type="KEGG" id="kpb:FH42_11435"/>
<dbReference type="EMBL" id="UJRG01000003">
    <property type="protein sequence ID" value="SWT10619.1"/>
    <property type="molecule type" value="Genomic_DNA"/>
</dbReference>
<dbReference type="Proteomes" id="UP000283322">
    <property type="component" value="Unassembled WGS sequence"/>
</dbReference>
<evidence type="ECO:0000313" key="57">
    <source>
        <dbReference type="Proteomes" id="UP000294951"/>
    </source>
</evidence>
<dbReference type="EMBL" id="CP066534">
    <property type="protein sequence ID" value="QQL32795.1"/>
    <property type="molecule type" value="Genomic_DNA"/>
</dbReference>
<dbReference type="EMBL" id="UASO01000009">
    <property type="protein sequence ID" value="SQC87009.1"/>
    <property type="molecule type" value="Genomic_DNA"/>
</dbReference>
<dbReference type="Proteomes" id="UP000254938">
    <property type="component" value="Unassembled WGS sequence"/>
</dbReference>
<evidence type="ECO:0000313" key="13">
    <source>
        <dbReference type="EMBL" id="RBZ23179.1"/>
    </source>
</evidence>
<evidence type="ECO:0000313" key="50">
    <source>
        <dbReference type="Proteomes" id="UP000258905"/>
    </source>
</evidence>
<evidence type="ECO:0000313" key="12">
    <source>
        <dbReference type="EMBL" id="QQZ72654.1"/>
    </source>
</evidence>
<evidence type="ECO:0000313" key="36">
    <source>
        <dbReference type="EMBL" id="VGK95464.1"/>
    </source>
</evidence>
<evidence type="ECO:0000313" key="54">
    <source>
        <dbReference type="Proteomes" id="UP000282433"/>
    </source>
</evidence>
<dbReference type="PRINTS" id="PR00039">
    <property type="entry name" value="HTHLYSR"/>
</dbReference>
<evidence type="ECO:0000313" key="33">
    <source>
        <dbReference type="EMBL" id="VCV77152.1"/>
    </source>
</evidence>
<evidence type="ECO:0000313" key="11">
    <source>
        <dbReference type="EMBL" id="QQL32795.1"/>
    </source>
</evidence>
<evidence type="ECO:0000313" key="55">
    <source>
        <dbReference type="Proteomes" id="UP000283322"/>
    </source>
</evidence>
<dbReference type="EMBL" id="WJVL01000003">
    <property type="protein sequence ID" value="MRJ95357.1"/>
    <property type="molecule type" value="Genomic_DNA"/>
</dbReference>
<dbReference type="Proteomes" id="UP000259364">
    <property type="component" value="Unassembled WGS sequence"/>
</dbReference>
<dbReference type="Proteomes" id="UP000376235">
    <property type="component" value="Unassembled WGS sequence"/>
</dbReference>
<evidence type="ECO:0000313" key="44">
    <source>
        <dbReference type="Proteomes" id="UP000254387"/>
    </source>
</evidence>
<accession>A0A060VHX8</accession>
<dbReference type="Proteomes" id="UP000251088">
    <property type="component" value="Unassembled WGS sequence"/>
</dbReference>
<evidence type="ECO:0000313" key="62">
    <source>
        <dbReference type="Proteomes" id="UP000485085"/>
    </source>
</evidence>
<dbReference type="EMBL" id="UGNC01000005">
    <property type="protein sequence ID" value="STW46282.1"/>
    <property type="molecule type" value="Genomic_DNA"/>
</dbReference>
<evidence type="ECO:0000313" key="6">
    <source>
        <dbReference type="EMBL" id="MRJ95357.1"/>
    </source>
</evidence>
<dbReference type="InterPro" id="IPR000847">
    <property type="entry name" value="LysR_HTH_N"/>
</dbReference>
<evidence type="ECO:0000313" key="52">
    <source>
        <dbReference type="Proteomes" id="UP000269921"/>
    </source>
</evidence>
<evidence type="ECO:0000313" key="37">
    <source>
        <dbReference type="Proteomes" id="UP000077826"/>
    </source>
</evidence>
<reference evidence="12 64" key="16">
    <citation type="submission" date="2021-01" db="EMBL/GenBank/DDBJ databases">
        <title>Genome sequencing of apramycin resistant K. pneumoniae.</title>
        <authorList>
            <person name="Chen L."/>
            <person name="Kreiswirth B."/>
        </authorList>
    </citation>
    <scope>NUCLEOTIDE SEQUENCE [LARGE SCALE GENOMIC DNA]</scope>
    <source>
        <strain evidence="12 64">59493</strain>
    </source>
</reference>
<proteinExistence type="inferred from homology"/>
<dbReference type="InterPro" id="IPR036390">
    <property type="entry name" value="WH_DNA-bd_sf"/>
</dbReference>
<dbReference type="Gene3D" id="3.40.190.10">
    <property type="entry name" value="Periplasmic binding protein-like II"/>
    <property type="match status" value="2"/>
</dbReference>
<dbReference type="Proteomes" id="UP000485085">
    <property type="component" value="Unassembled WGS sequence"/>
</dbReference>
<dbReference type="Proteomes" id="UP000255099">
    <property type="component" value="Unassembled WGS sequence"/>
</dbReference>
<evidence type="ECO:0000313" key="53">
    <source>
        <dbReference type="Proteomes" id="UP000275975"/>
    </source>
</evidence>
<dbReference type="Proteomes" id="UP000269921">
    <property type="component" value="Unassembled WGS sequence"/>
</dbReference>
<evidence type="ECO:0000313" key="46">
    <source>
        <dbReference type="Proteomes" id="UP000255099"/>
    </source>
</evidence>
<evidence type="ECO:0000313" key="40">
    <source>
        <dbReference type="Proteomes" id="UP000251123"/>
    </source>
</evidence>
<evidence type="ECO:0000313" key="63">
    <source>
        <dbReference type="Proteomes" id="UP000532829"/>
    </source>
</evidence>
<dbReference type="EMBL" id="CAAGWG010000004">
    <property type="protein sequence ID" value="VGC89040.1"/>
    <property type="molecule type" value="Genomic_DNA"/>
</dbReference>
<dbReference type="PANTHER" id="PTHR30126">
    <property type="entry name" value="HTH-TYPE TRANSCRIPTIONAL REGULATOR"/>
    <property type="match status" value="1"/>
</dbReference>
<dbReference type="EMBL" id="UGLJ01000002">
    <property type="protein sequence ID" value="STT95897.1"/>
    <property type="molecule type" value="Genomic_DNA"/>
</dbReference>
<dbReference type="Proteomes" id="UP000294951">
    <property type="component" value="Unassembled WGS sequence"/>
</dbReference>
<dbReference type="Proteomes" id="UP000251123">
    <property type="component" value="Unassembled WGS sequence"/>
</dbReference>
<dbReference type="PROSITE" id="PS50931">
    <property type="entry name" value="HTH_LYSR"/>
    <property type="match status" value="1"/>
</dbReference>
<dbReference type="Proteomes" id="UP000294876">
    <property type="component" value="Unassembled WGS sequence"/>
</dbReference>
<dbReference type="Proteomes" id="UP000532829">
    <property type="component" value="Chromosome"/>
</dbReference>
<reference evidence="10 59" key="14">
    <citation type="journal article" date="2020" name="Antibiotics">
        <title>Molecular Typing, Characterization of Antimicrobial Resistance, Virulence Profiling and Analysis of Whole-Genome Sequence of Clinical Klebsiella pneumoniae Isolates.</title>
        <authorList>
            <person name="Shelenkov A."/>
            <person name="Mikhaylova Y."/>
            <person name="Yanushevich Y."/>
            <person name="Samoilov A."/>
            <person name="Petrova L."/>
            <person name="Fomina V."/>
            <person name="Gusarov V."/>
            <person name="Zamyatin M."/>
            <person name="Shagin D."/>
            <person name="Akimkin V."/>
        </authorList>
    </citation>
    <scope>NUCLEOTIDE SEQUENCE [LARGE SCALE GENOMIC DNA]</scope>
    <source>
        <strain evidence="10 59">CriePir120</strain>
    </source>
</reference>
<dbReference type="EMBL" id="QRCF01000001">
    <property type="protein sequence ID" value="RDT97233.1"/>
    <property type="molecule type" value="Genomic_DNA"/>
</dbReference>
<dbReference type="Proteomes" id="UP000257587">
    <property type="component" value="Unassembled WGS sequence"/>
</dbReference>
<reference evidence="14" key="3">
    <citation type="submission" date="2018-07" db="EMBL/GenBank/DDBJ databases">
        <title>Draft genome sequence of Klebsiella pneumoniae K293.</title>
        <authorList>
            <person name="He F."/>
        </authorList>
    </citation>
    <scope>NUCLEOTIDE SEQUENCE</scope>
    <source>
        <strain evidence="14">K293</strain>
    </source>
</reference>
<dbReference type="AlphaFoldDB" id="A0A060VHX8"/>
<reference evidence="13" key="5">
    <citation type="submission" date="2018-08" db="EMBL/GenBank/DDBJ databases">
        <title>Klebsiella pneumoniae genome sequencing and assembly.</title>
        <authorList>
            <person name="Martins R.C.R."/>
            <person name="Perdigao-Neto L.V."/>
            <person name="Costa S.F."/>
            <person name="Levin A.S.S."/>
        </authorList>
    </citation>
    <scope>NUCLEOTIDE SEQUENCE</scope>
    <source>
        <strain evidence="13">BC_5001</strain>
    </source>
</reference>
<dbReference type="EMBL" id="FLDK01000005">
    <property type="protein sequence ID" value="SBH16217.1"/>
    <property type="molecule type" value="Genomic_DNA"/>
</dbReference>
<dbReference type="EMBL" id="SMTN01000005">
    <property type="protein sequence ID" value="TDK04212.1"/>
    <property type="molecule type" value="Genomic_DNA"/>
</dbReference>
<evidence type="ECO:0000256" key="2">
    <source>
        <dbReference type="ARBA" id="ARBA00023015"/>
    </source>
</evidence>
<accession>A0A0J2FUW0</accession>
<dbReference type="EMBL" id="UFEU01000011">
    <property type="protein sequence ID" value="SSK50459.1"/>
    <property type="molecule type" value="Genomic_DNA"/>
</dbReference>
<evidence type="ECO:0000313" key="64">
    <source>
        <dbReference type="Proteomes" id="UP000595568"/>
    </source>
</evidence>
<dbReference type="EMBL" id="UGLU01000001">
    <property type="protein sequence ID" value="STU53099.1"/>
    <property type="molecule type" value="Genomic_DNA"/>
</dbReference>
<evidence type="ECO:0000313" key="35">
    <source>
        <dbReference type="EMBL" id="VGC89040.1"/>
    </source>
</evidence>
<reference evidence="13" key="4">
    <citation type="submission" date="2018-07" db="EMBL/GenBank/DDBJ databases">
        <authorList>
            <person name="Martins R.C."/>
            <person name="Perdigao-Neto L.V."/>
            <person name="Costa S.F."/>
            <person name="Levin A.S.S."/>
        </authorList>
    </citation>
    <scope>NUCLEOTIDE SEQUENCE</scope>
    <source>
        <strain evidence="13">BC_5001</strain>
    </source>
</reference>
<evidence type="ECO:0000313" key="49">
    <source>
        <dbReference type="Proteomes" id="UP000258798"/>
    </source>
</evidence>
<dbReference type="EMBL" id="LR134162">
    <property type="protein sequence ID" value="VEB01729.1"/>
    <property type="molecule type" value="Genomic_DNA"/>
</dbReference>
<evidence type="ECO:0000313" key="7">
    <source>
        <dbReference type="EMBL" id="MRL35512.1"/>
    </source>
</evidence>
<feature type="domain" description="HTH lysR-type" evidence="5">
    <location>
        <begin position="3"/>
        <end position="60"/>
    </location>
</feature>
<keyword evidence="3" id="KW-0238">DNA-binding</keyword>
<evidence type="ECO:0000313" key="56">
    <source>
        <dbReference type="Proteomes" id="UP000294876"/>
    </source>
</evidence>
<dbReference type="EMBL" id="CP068602">
    <property type="protein sequence ID" value="QQZ72654.1"/>
    <property type="molecule type" value="Genomic_DNA"/>
</dbReference>
<evidence type="ECO:0000313" key="47">
    <source>
        <dbReference type="Proteomes" id="UP000255167"/>
    </source>
</evidence>
<dbReference type="Proteomes" id="UP000439817">
    <property type="component" value="Chromosome"/>
</dbReference>
<evidence type="ECO:0000313" key="17">
    <source>
        <dbReference type="EMBL" id="SBH16217.1"/>
    </source>
</evidence>
<reference evidence="16" key="8">
    <citation type="submission" date="2018-10" db="EMBL/GenBank/DDBJ databases">
        <authorList>
            <person name="Fan Y."/>
            <person name="Timp W."/>
            <person name="Bergman Y."/>
            <person name="Tamma P."/>
            <person name="Simner P."/>
        </authorList>
    </citation>
    <scope>NUCLEOTIDE SEQUENCE</scope>
    <source>
        <strain evidence="16">KLPN_104</strain>
    </source>
</reference>
<dbReference type="Proteomes" id="UP000282433">
    <property type="component" value="Chromosome"/>
</dbReference>
<evidence type="ECO:0000313" key="10">
    <source>
        <dbReference type="EMBL" id="QOU52888.1"/>
    </source>
</evidence>
<dbReference type="EMBL" id="UKAW01000002">
    <property type="protein sequence ID" value="SXG11802.1"/>
    <property type="molecule type" value="Genomic_DNA"/>
</dbReference>
<dbReference type="Proteomes" id="UP000254387">
    <property type="component" value="Unassembled WGS sequence"/>
</dbReference>
<dbReference type="EMBL" id="UGLB01000003">
    <property type="protein sequence ID" value="STT46865.1"/>
    <property type="molecule type" value="Genomic_DNA"/>
</dbReference>
<evidence type="ECO:0000313" key="29">
    <source>
        <dbReference type="EMBL" id="SWF66275.1"/>
    </source>
</evidence>
<dbReference type="EMBL" id="UGMN01000004">
    <property type="protein sequence ID" value="STV52934.1"/>
    <property type="molecule type" value="Genomic_DNA"/>
</dbReference>
<dbReference type="GO" id="GO:0000976">
    <property type="term" value="F:transcription cis-regulatory region binding"/>
    <property type="evidence" value="ECO:0007669"/>
    <property type="project" value="TreeGrafter"/>
</dbReference>
<dbReference type="EMBL" id="RDAM01000001">
    <property type="protein sequence ID" value="RRF06159.1"/>
    <property type="molecule type" value="Genomic_DNA"/>
</dbReference>
<dbReference type="EMBL" id="CP063008">
    <property type="protein sequence ID" value="QOU52888.1"/>
    <property type="molecule type" value="Genomic_DNA"/>
</dbReference>
<evidence type="ECO:0000313" key="41">
    <source>
        <dbReference type="Proteomes" id="UP000252603"/>
    </source>
</evidence>
<dbReference type="Proteomes" id="UP000253559">
    <property type="component" value="Unassembled WGS sequence"/>
</dbReference>
<evidence type="ECO:0000256" key="1">
    <source>
        <dbReference type="ARBA" id="ARBA00009437"/>
    </source>
</evidence>
<evidence type="ECO:0000313" key="14">
    <source>
        <dbReference type="EMBL" id="RDT97233.1"/>
    </source>
</evidence>
<evidence type="ECO:0000313" key="31">
    <source>
        <dbReference type="EMBL" id="SXG11802.1"/>
    </source>
</evidence>
<evidence type="ECO:0000313" key="27">
    <source>
        <dbReference type="EMBL" id="STW46282.1"/>
    </source>
</evidence>
<dbReference type="Proteomes" id="UP000595568">
    <property type="component" value="Chromosome"/>
</dbReference>
<dbReference type="InterPro" id="IPR005119">
    <property type="entry name" value="LysR_subst-bd"/>
</dbReference>
<dbReference type="PANTHER" id="PTHR30126:SF97">
    <property type="entry name" value="HTH-TYPE TRANSCRIPTIONAL REGULATOR ABGR"/>
    <property type="match status" value="1"/>
</dbReference>
<reference evidence="32 57" key="10">
    <citation type="submission" date="2019-03" db="EMBL/GenBank/DDBJ databases">
        <title>Multidrug-Resistant Klebsiella pneumoniae Clinical Bloodstream Isolates in Shanghai, China.</title>
        <authorList>
            <person name="Wang S."/>
        </authorList>
    </citation>
    <scope>NUCLEOTIDE SEQUENCE [LARGE SCALE GENOMIC DNA]</scope>
    <source>
        <strain evidence="32 57">RJ1071</strain>
    </source>
</reference>
<evidence type="ECO:0000313" key="59">
    <source>
        <dbReference type="Proteomes" id="UP000439817"/>
    </source>
</evidence>
<dbReference type="EMBL" id="UJHH01000002">
    <property type="protein sequence ID" value="SWF66275.1"/>
    <property type="molecule type" value="Genomic_DNA"/>
</dbReference>
<evidence type="ECO:0000313" key="21">
    <source>
        <dbReference type="EMBL" id="SSK50459.1"/>
    </source>
</evidence>
<dbReference type="Proteomes" id="UP000441029">
    <property type="component" value="Unassembled WGS sequence"/>
</dbReference>
<evidence type="ECO:0000313" key="58">
    <source>
        <dbReference type="Proteomes" id="UP000376235"/>
    </source>
</evidence>
<evidence type="ECO:0000256" key="4">
    <source>
        <dbReference type="ARBA" id="ARBA00023163"/>
    </source>
</evidence>
<dbReference type="Proteomes" id="UP000254657">
    <property type="component" value="Unassembled WGS sequence"/>
</dbReference>
<dbReference type="EMBL" id="WNPO01000012">
    <property type="protein sequence ID" value="MUA39909.1"/>
    <property type="molecule type" value="Genomic_DNA"/>
</dbReference>
<comment type="similarity">
    <text evidence="1">Belongs to the LysR transcriptional regulatory family.</text>
</comment>
<dbReference type="EMBL" id="UASN01000017">
    <property type="protein sequence ID" value="SPX54752.1"/>
    <property type="molecule type" value="Genomic_DNA"/>
</dbReference>
<reference evidence="11 63" key="15">
    <citation type="submission" date="2020-12" db="EMBL/GenBank/DDBJ databases">
        <title>The complete genome of Klebsiella pneumoniae strain 090374.</title>
        <authorList>
            <person name="Wei L."/>
            <person name="Wen H."/>
            <person name="Liu L."/>
            <person name="Feng Y."/>
            <person name="Zong Z."/>
        </authorList>
    </citation>
    <scope>NUCLEOTIDE SEQUENCE [LARGE SCALE GENOMIC DNA]</scope>
    <source>
        <strain evidence="11 63">WCHKP090374</strain>
    </source>
</reference>
<evidence type="ECO:0000313" key="25">
    <source>
        <dbReference type="EMBL" id="STU53099.1"/>
    </source>
</evidence>
<dbReference type="RefSeq" id="WP_004151056.1">
    <property type="nucleotide sequence ID" value="NZ_ABLUVU020000005.1"/>
</dbReference>
<evidence type="ECO:0000313" key="23">
    <source>
        <dbReference type="EMBL" id="STT46865.1"/>
    </source>
</evidence>
<evidence type="ECO:0000313" key="38">
    <source>
        <dbReference type="Proteomes" id="UP000250675"/>
    </source>
</evidence>
<evidence type="ECO:0000313" key="34">
    <source>
        <dbReference type="EMBL" id="VEB01729.1"/>
    </source>
</evidence>
<dbReference type="GO" id="GO:0003700">
    <property type="term" value="F:DNA-binding transcription factor activity"/>
    <property type="evidence" value="ECO:0007669"/>
    <property type="project" value="InterPro"/>
</dbReference>
<dbReference type="InterPro" id="IPR036388">
    <property type="entry name" value="WH-like_DNA-bd_sf"/>
</dbReference>
<evidence type="ECO:0000313" key="18">
    <source>
        <dbReference type="EMBL" id="SPX54752.1"/>
    </source>
</evidence>
<dbReference type="KEGG" id="kpne:KU54_005670"/>
<keyword evidence="4" id="KW-0804">Transcription</keyword>
<dbReference type="Pfam" id="PF00126">
    <property type="entry name" value="HTH_1"/>
    <property type="match status" value="1"/>
</dbReference>
<sequence length="295" mass="33113">MPMKFKQIQAFITVAREGNMTLAAEKMGITQSGLSRLLLSLEADLSASLFERHKHGMALSEYGSAFLPYALTMLNTEQKAREEIELIRGAGKGILRIGCVSSLLTSHFIDKLAAFHQRHPQIHLRIVDRIDSELYKLLLMHDIDIALCGPLPHDEKIVVRGKINWQDRICIVARQHHPLHQAADVTLEAMLDYPWIMPPPSSTPMNILADIFRARQLPCPQPVIECASSSAIKAFLCESDLLTSMPAPVYRHEEALGLLRPFELEGSVFIRDFYAYSHFGVLSGAALQLIQHLKQ</sequence>
<evidence type="ECO:0000313" key="43">
    <source>
        <dbReference type="Proteomes" id="UP000254141"/>
    </source>
</evidence>
<dbReference type="EMBL" id="MPYG04000243">
    <property type="protein sequence ID" value="ROG85281.1"/>
    <property type="molecule type" value="Genomic_DNA"/>
</dbReference>
<evidence type="ECO:0000313" key="30">
    <source>
        <dbReference type="EMBL" id="SWT10619.1"/>
    </source>
</evidence>
<name>A0A060VHX8_KLEPN</name>
<dbReference type="EMBL" id="VINI01000029">
    <property type="protein sequence ID" value="MSS34033.1"/>
    <property type="molecule type" value="Genomic_DNA"/>
</dbReference>
<reference evidence="9 62" key="12">
    <citation type="submission" date="2019-11" db="EMBL/GenBank/DDBJ databases">
        <title>Emergence of a novel subclone of carbapenem-resistant Klebsiella pneumoniae ST11 with enhanced virulence and transmissibility: a molecular epidemiological, clinical, genomic study.</title>
        <authorList>
            <person name="Zhou K."/>
        </authorList>
    </citation>
    <scope>NUCLEOTIDE SEQUENCE [LARGE SCALE GENOMIC DNA]</scope>
    <source>
        <strain evidence="9 62">KP_38044</strain>
    </source>
</reference>
<evidence type="ECO:0000313" key="32">
    <source>
        <dbReference type="EMBL" id="TDK04212.1"/>
    </source>
</evidence>
<evidence type="ECO:0000313" key="60">
    <source>
        <dbReference type="Proteomes" id="UP000441029"/>
    </source>
</evidence>
<dbReference type="Proteomes" id="UP000254103">
    <property type="component" value="Unassembled WGS sequence"/>
</dbReference>
<dbReference type="Proteomes" id="UP000252603">
    <property type="component" value="Unassembled WGS sequence"/>
</dbReference>
<evidence type="ECO:0000313" key="16">
    <source>
        <dbReference type="EMBL" id="RRF06159.1"/>
    </source>
</evidence>
<dbReference type="Proteomes" id="UP000258905">
    <property type="component" value="Unassembled WGS sequence"/>
</dbReference>
<dbReference type="Proteomes" id="UP000275975">
    <property type="component" value="Unassembled WGS sequence"/>
</dbReference>
<reference evidence="8 61" key="11">
    <citation type="submission" date="2019-07" db="EMBL/GenBank/DDBJ databases">
        <title>Genome sequence of OXA-232-producing Klebsiella pneumoniae ST23 from septicemic neonate.</title>
        <authorList>
            <person name="Mukherjee S."/>
            <person name="Naha S."/>
            <person name="Bhadury P."/>
            <person name="Basu S."/>
        </authorList>
    </citation>
    <scope>NUCLEOTIDE SEQUENCE [LARGE SCALE GENOMIC DNA]</scope>
    <source>
        <strain evidence="8 61">EN5275</strain>
    </source>
</reference>
<dbReference type="Pfam" id="PF03466">
    <property type="entry name" value="LysR_substrate"/>
    <property type="match status" value="1"/>
</dbReference>
<dbReference type="Proteomes" id="UP000468995">
    <property type="component" value="Unassembled WGS sequence"/>
</dbReference>
<dbReference type="Gene3D" id="1.10.10.10">
    <property type="entry name" value="Winged helix-like DNA-binding domain superfamily/Winged helix DNA-binding domain"/>
    <property type="match status" value="1"/>
</dbReference>
<evidence type="ECO:0000259" key="5">
    <source>
        <dbReference type="PROSITE" id="PS50931"/>
    </source>
</evidence>
<reference evidence="6 60" key="13">
    <citation type="submission" date="2019-11" db="EMBL/GenBank/DDBJ databases">
        <title>Molecular typing, antibiotic resistance determination and virulence profiling for 36 multidrug-resistant clinical Klebsiella pneumoniae isolates using second- and third-generation sequencing.</title>
        <authorList>
            <person name="Shelenkov A."/>
            <person name="Mikhaylova Y."/>
            <person name="Yanushevich Y."/>
            <person name="Samoilov A."/>
            <person name="Petrova L."/>
            <person name="Fomina V."/>
            <person name="Gusarov V."/>
            <person name="Zamyatin M."/>
            <person name="Shagin D."/>
        </authorList>
    </citation>
    <scope>NUCLEOTIDE SEQUENCE [LARGE SCALE GENOMIC DNA]</scope>
    <source>
        <strain evidence="7">CriePir115</strain>
        <strain evidence="6 60">CriePir226</strain>
    </source>
</reference>
<evidence type="ECO:0000313" key="51">
    <source>
        <dbReference type="Proteomes" id="UP000259364"/>
    </source>
</evidence>
<dbReference type="SUPFAM" id="SSF46785">
    <property type="entry name" value="Winged helix' DNA-binding domain"/>
    <property type="match status" value="1"/>
</dbReference>
<evidence type="ECO:0000313" key="15">
    <source>
        <dbReference type="EMBL" id="ROG85281.1"/>
    </source>
</evidence>
<evidence type="ECO:0000313" key="24">
    <source>
        <dbReference type="EMBL" id="STT95897.1"/>
    </source>
</evidence>
<evidence type="ECO:0000313" key="26">
    <source>
        <dbReference type="EMBL" id="STV52934.1"/>
    </source>
</evidence>
<evidence type="ECO:0000313" key="48">
    <source>
        <dbReference type="Proteomes" id="UP000257587"/>
    </source>
</evidence>
<dbReference type="Proteomes" id="UP000250675">
    <property type="component" value="Unassembled WGS sequence"/>
</dbReference>
<dbReference type="EMBL" id="CAAHCC010000005">
    <property type="protein sequence ID" value="VGK95464.1"/>
    <property type="molecule type" value="Genomic_DNA"/>
</dbReference>
<evidence type="ECO:0000313" key="39">
    <source>
        <dbReference type="Proteomes" id="UP000251088"/>
    </source>
</evidence>
<evidence type="ECO:0000313" key="19">
    <source>
        <dbReference type="EMBL" id="SQC15440.1"/>
    </source>
</evidence>
<reference evidence="17 37" key="1">
    <citation type="submission" date="2016-04" db="EMBL/GenBank/DDBJ databases">
        <authorList>
            <consortium name="Pathogen Informatics"/>
        </authorList>
    </citation>
    <scope>NUCLEOTIDE SEQUENCE [LARGE SCALE GENOMIC DNA]</scope>
    <source>
        <strain evidence="21 41">4300STDY6470422</strain>
        <strain evidence="35 56">5012STDY7312589</strain>
        <strain evidence="36 58">5012STDY7626430</strain>
        <strain evidence="31 48">EuSCAPE_AT002</strain>
        <strain evidence="28 50">EuSCAPE_GR003</strain>
        <strain evidence="30 49">EuSCAPE_TR125</strain>
        <strain evidence="29 51">EuSCAPE_UK014</strain>
        <strain evidence="17">K480</strain>
        <strain evidence="37">k480</strain>
        <strain evidence="34 54">NCTC13635</strain>
    </source>
</reference>
<gene>
    <name evidence="17" type="primary">abgR_3</name>
    <name evidence="28" type="synonym">abgR_1</name>
    <name evidence="22" type="synonym">abgR_12</name>
    <name evidence="18" type="synonym">abgR_2</name>
    <name evidence="19" type="synonym">abgR_4</name>
    <name evidence="33" type="synonym">tsaR_1</name>
    <name evidence="33" type="ORF">BANRA_02863</name>
    <name evidence="15" type="ORF">BL124_00030965</name>
    <name evidence="13" type="ORF">DM078_13770</name>
    <name evidence="14" type="ORF">DW286_00485</name>
    <name evidence="32" type="ORF">E1814_07810</name>
    <name evidence="16" type="ORF">EAO17_08065</name>
    <name evidence="8" type="ORF">FME62_25105</name>
    <name evidence="6" type="ORF">GJJ01_05190</name>
    <name evidence="10" type="ORF">GJJ08_005565</name>
    <name evidence="7" type="ORF">GJJ18_08725</name>
    <name evidence="9" type="ORF">GNF00_08610</name>
    <name evidence="11" type="ORF">H3G96_022125</name>
    <name evidence="12" type="ORF">JMZ77_05460</name>
    <name evidence="34" type="ORF">NCTC13635_02306</name>
    <name evidence="25" type="ORF">NCTC5051_04197</name>
    <name evidence="24" type="ORF">NCTC5052_04416</name>
    <name evidence="26" type="ORF">NCTC5053_05542</name>
    <name evidence="19" type="ORF">NCTC9128_03555</name>
    <name evidence="22" type="ORF">NCTC9140_06491</name>
    <name evidence="18" type="ORF">NCTC9601_01908</name>
    <name evidence="27" type="ORF">NCTC9617_02793</name>
    <name evidence="23" type="ORF">NCTC9637_01753</name>
    <name evidence="20" type="ORF">NCTC9645_05114</name>
    <name evidence="35" type="ORF">SAMEA104567804_01496</name>
    <name evidence="17" type="ORF">SAMEA2273558_02471</name>
    <name evidence="31" type="ORF">SAMEA3499874_01099</name>
    <name evidence="28" type="ORF">SAMEA3649591_00518</name>
    <name evidence="29" type="ORF">SAMEA3720909_00649</name>
    <name evidence="30" type="ORF">SAMEA3729652_01506</name>
    <name evidence="21" type="ORF">SAMEA4364603_03983</name>
    <name evidence="36" type="ORF">SAMEA4873632_03074</name>
</gene>
<dbReference type="Proteomes" id="UP000077826">
    <property type="component" value="Unassembled WGS sequence"/>
</dbReference>
<evidence type="ECO:0000313" key="45">
    <source>
        <dbReference type="Proteomes" id="UP000254938"/>
    </source>
</evidence>
<protein>
    <submittedName>
        <fullName evidence="33">HTH-type transcriptional regulator TsaR</fullName>
    </submittedName>
    <submittedName>
        <fullName evidence="15">LysR family transcriptional regulator</fullName>
    </submittedName>
    <submittedName>
        <fullName evidence="17">Transcriptional regulatory protein</fullName>
    </submittedName>
</protein>
<dbReference type="KEGG" id="kpnu:LI86_05680"/>
<evidence type="ECO:0000256" key="3">
    <source>
        <dbReference type="ARBA" id="ARBA00023125"/>
    </source>
</evidence>
<evidence type="ECO:0000313" key="28">
    <source>
        <dbReference type="EMBL" id="SVN62446.1"/>
    </source>
</evidence>
<dbReference type="EMBL" id="WJWF01000006">
    <property type="protein sequence ID" value="MRL35512.1"/>
    <property type="molecule type" value="Genomic_DNA"/>
</dbReference>
<dbReference type="Proteomes" id="UP000258798">
    <property type="component" value="Unassembled WGS sequence"/>
</dbReference>
<evidence type="ECO:0000313" key="8">
    <source>
        <dbReference type="EMBL" id="MSS34033.1"/>
    </source>
</evidence>
<dbReference type="EMBL" id="QOHW01000008">
    <property type="protein sequence ID" value="RBZ23179.1"/>
    <property type="molecule type" value="Genomic_DNA"/>
</dbReference>
<dbReference type="Proteomes" id="UP000254141">
    <property type="component" value="Unassembled WGS sequence"/>
</dbReference>
<evidence type="ECO:0000313" key="20">
    <source>
        <dbReference type="EMBL" id="SQC87009.1"/>
    </source>
</evidence>
<reference evidence="16 53" key="9">
    <citation type="journal article" date="2019" name="Antimicrob. Agents Chemother.">
        <title>Applying Rapid Whole Genome Sequencing to Predict Phenotypic Antimicrobial Susceptibility Testing Results Among Carbapenem-Resistant Klebsiella pneumoniae Clinical Isolates.</title>
        <authorList>
            <person name="Tamma P.D."/>
            <person name="Fan Y."/>
            <person name="Bergman Y."/>
            <person name="Pertea G."/>
            <person name="Kazmi A."/>
            <person name="Lewis S."/>
            <person name="Carroll K.C."/>
            <person name="Schatz M.C."/>
            <person name="Timp W."/>
            <person name="Simner P.J."/>
        </authorList>
    </citation>
    <scope>NUCLEOTIDE SEQUENCE [LARGE SCALE GENOMIC DNA]</scope>
    <source>
        <strain evidence="16 53">KLPN_104</strain>
    </source>
</reference>
<dbReference type="SUPFAM" id="SSF53850">
    <property type="entry name" value="Periplasmic binding protein-like II"/>
    <property type="match status" value="1"/>
</dbReference>
<evidence type="ECO:0000313" key="9">
    <source>
        <dbReference type="EMBL" id="MUA39909.1"/>
    </source>
</evidence>
<reference evidence="38 39" key="2">
    <citation type="submission" date="2018-06" db="EMBL/GenBank/DDBJ databases">
        <authorList>
            <consortium name="Pathogen Informatics"/>
            <person name="Doyle S."/>
        </authorList>
    </citation>
    <scope>NUCLEOTIDE SEQUENCE [LARGE SCALE GENOMIC DNA]</scope>
    <source>
        <strain evidence="25 43">NCTC5051</strain>
        <strain evidence="24 42">NCTC5052</strain>
        <strain evidence="26 44">NCTC5053</strain>
        <strain evidence="19 39">NCTC9128</strain>
        <strain evidence="22 45">NCTC9140</strain>
        <strain evidence="18 40">NCTC9601</strain>
        <strain evidence="27 47">NCTC9617</strain>
        <strain evidence="23 46">NCTC9637</strain>
        <strain evidence="20 38">NCTC9645</strain>
    </source>
</reference>
<reference evidence="33 52" key="6">
    <citation type="submission" date="2018-10" db="EMBL/GenBank/DDBJ databases">
        <authorList>
            <person name="Noll B N."/>
        </authorList>
    </citation>
    <scope>NUCLEOTIDE SEQUENCE [LARGE SCALE GENOMIC DNA]</scope>
    <source>
        <strain evidence="33">Kpneu006</strain>
    </source>
</reference>
<dbReference type="EMBL" id="UWVH01000001">
    <property type="protein sequence ID" value="VCV77152.1"/>
    <property type="molecule type" value="Genomic_DNA"/>
</dbReference>
<dbReference type="EMBL" id="UIUC01000001">
    <property type="protein sequence ID" value="SVN62446.1"/>
    <property type="molecule type" value="Genomic_DNA"/>
</dbReference>
<evidence type="ECO:0000313" key="61">
    <source>
        <dbReference type="Proteomes" id="UP000468995"/>
    </source>
</evidence>
<dbReference type="EMBL" id="UGKQ01000007">
    <property type="protein sequence ID" value="STS84680.1"/>
    <property type="molecule type" value="Genomic_DNA"/>
</dbReference>
<keyword evidence="2" id="KW-0805">Transcription regulation</keyword>
<dbReference type="EMBL" id="UAWN01000012">
    <property type="protein sequence ID" value="SQC15440.1"/>
    <property type="molecule type" value="Genomic_DNA"/>
</dbReference>
<evidence type="ECO:0000313" key="42">
    <source>
        <dbReference type="Proteomes" id="UP000254103"/>
    </source>
</evidence>
<organism evidence="15 55">
    <name type="scientific">Klebsiella pneumoniae</name>
    <dbReference type="NCBI Taxonomy" id="573"/>
    <lineage>
        <taxon>Bacteria</taxon>
        <taxon>Pseudomonadati</taxon>
        <taxon>Pseudomonadota</taxon>
        <taxon>Gammaproteobacteria</taxon>
        <taxon>Enterobacterales</taxon>
        <taxon>Enterobacteriaceae</taxon>
        <taxon>Klebsiella/Raoultella group</taxon>
        <taxon>Klebsiella</taxon>
        <taxon>Klebsiella pneumoniae complex</taxon>
    </lineage>
</organism>
<dbReference type="Proteomes" id="UP000255167">
    <property type="component" value="Unassembled WGS sequence"/>
</dbReference>
<reference evidence="15 55" key="7">
    <citation type="submission" date="2018-10" db="EMBL/GenBank/DDBJ databases">
        <authorList>
            <person name="Vanduin D."/>
            <person name="Fouts D."/>
            <person name="Wright M."/>
            <person name="Sutton G."/>
            <person name="Nguyen K."/>
            <person name="Kreiswirth B."/>
            <person name="Chen L."/>
            <person name="Rojas L."/>
            <person name="Hujer A."/>
            <person name="Hujer K."/>
            <person name="Bonomo R."/>
            <person name="Adams M."/>
        </authorList>
    </citation>
    <scope>NUCLEOTIDE SEQUENCE [LARGE SCALE GENOMIC DNA]</scope>
    <source>
        <strain evidence="15 55">CRK0165</strain>
    </source>
</reference>